<dbReference type="EMBL" id="BGZK01002917">
    <property type="protein sequence ID" value="GBP97324.1"/>
    <property type="molecule type" value="Genomic_DNA"/>
</dbReference>
<gene>
    <name evidence="1" type="ORF">EVAR_103837_1</name>
</gene>
<sequence length="197" mass="21851">MGDSLQGGLGTLPCSSQRGQRPILGRGLRLRQHVWKAVQPEFVRLYDRCVIEGVFPGVWKSGRPLVLPKERDARRLWIGSPHWLSRFSLPQGALKRIGAAHERDSLIQSVSVLLCQCFPVLVFVLCGLPCPRSGYCPEEWAWPEGEPAVGVACRGDVTAAGDLSAADIEQHLQKAISLDNKCRASDSKRDIYKQCYN</sequence>
<dbReference type="Proteomes" id="UP000299102">
    <property type="component" value="Unassembled WGS sequence"/>
</dbReference>
<keyword evidence="2" id="KW-1185">Reference proteome</keyword>
<evidence type="ECO:0000313" key="1">
    <source>
        <dbReference type="EMBL" id="GBP97324.1"/>
    </source>
</evidence>
<evidence type="ECO:0000313" key="2">
    <source>
        <dbReference type="Proteomes" id="UP000299102"/>
    </source>
</evidence>
<comment type="caution">
    <text evidence="1">The sequence shown here is derived from an EMBL/GenBank/DDBJ whole genome shotgun (WGS) entry which is preliminary data.</text>
</comment>
<organism evidence="1 2">
    <name type="scientific">Eumeta variegata</name>
    <name type="common">Bagworm moth</name>
    <name type="synonym">Eumeta japonica</name>
    <dbReference type="NCBI Taxonomy" id="151549"/>
    <lineage>
        <taxon>Eukaryota</taxon>
        <taxon>Metazoa</taxon>
        <taxon>Ecdysozoa</taxon>
        <taxon>Arthropoda</taxon>
        <taxon>Hexapoda</taxon>
        <taxon>Insecta</taxon>
        <taxon>Pterygota</taxon>
        <taxon>Neoptera</taxon>
        <taxon>Endopterygota</taxon>
        <taxon>Lepidoptera</taxon>
        <taxon>Glossata</taxon>
        <taxon>Ditrysia</taxon>
        <taxon>Tineoidea</taxon>
        <taxon>Psychidae</taxon>
        <taxon>Oiketicinae</taxon>
        <taxon>Eumeta</taxon>
    </lineage>
</organism>
<dbReference type="OrthoDB" id="411871at2759"/>
<protein>
    <submittedName>
        <fullName evidence="1">Uncharacterized protein</fullName>
    </submittedName>
</protein>
<proteinExistence type="predicted"/>
<reference evidence="1 2" key="1">
    <citation type="journal article" date="2019" name="Commun. Biol.">
        <title>The bagworm genome reveals a unique fibroin gene that provides high tensile strength.</title>
        <authorList>
            <person name="Kono N."/>
            <person name="Nakamura H."/>
            <person name="Ohtoshi R."/>
            <person name="Tomita M."/>
            <person name="Numata K."/>
            <person name="Arakawa K."/>
        </authorList>
    </citation>
    <scope>NUCLEOTIDE SEQUENCE [LARGE SCALE GENOMIC DNA]</scope>
</reference>
<accession>A0A4C2ADP7</accession>
<name>A0A4C2ADP7_EUMVA</name>
<dbReference type="AlphaFoldDB" id="A0A4C2ADP7"/>